<dbReference type="GO" id="GO:0006952">
    <property type="term" value="P:defense response"/>
    <property type="evidence" value="ECO:0007669"/>
    <property type="project" value="InterPro"/>
</dbReference>
<dbReference type="CDD" id="cd07816">
    <property type="entry name" value="Bet_v1-like"/>
    <property type="match status" value="1"/>
</dbReference>
<dbReference type="OrthoDB" id="1072116at2759"/>
<sequence>MALTAKVETETEIKAPADKFFKLFRSQAHHLPNICSDKIHKIEVHEGDWETQGSVKHWSYTIGGNSQSIKETVESIDEENRSITFKVLDGEVLKEYKSYKFTAQAIPKGEGSLVIWTIEYEKASEGGPDPHNYLEFAVNITKDIESHLLNA</sequence>
<dbReference type="Proteomes" id="UP000288805">
    <property type="component" value="Unassembled WGS sequence"/>
</dbReference>
<dbReference type="Gene3D" id="3.30.530.20">
    <property type="match status" value="1"/>
</dbReference>
<evidence type="ECO:0000313" key="4">
    <source>
        <dbReference type="Proteomes" id="UP000288805"/>
    </source>
</evidence>
<name>A0A438CLB7_VITVI</name>
<evidence type="ECO:0000259" key="2">
    <source>
        <dbReference type="SMART" id="SM01037"/>
    </source>
</evidence>
<evidence type="ECO:0000313" key="3">
    <source>
        <dbReference type="EMBL" id="RVW24007.1"/>
    </source>
</evidence>
<accession>A0A438CLB7</accession>
<dbReference type="PANTHER" id="PTHR31338">
    <property type="entry name" value="POLYKETIDE CYCLASE/DEHYDRASE AND LIPID TRANSPORT SUPERFAMILY PROTEIN"/>
    <property type="match status" value="1"/>
</dbReference>
<dbReference type="EMBL" id="QGNW01002181">
    <property type="protein sequence ID" value="RVW24007.1"/>
    <property type="molecule type" value="Genomic_DNA"/>
</dbReference>
<feature type="domain" description="Bet v I/Major latex protein" evidence="2">
    <location>
        <begin position="2"/>
        <end position="151"/>
    </location>
</feature>
<reference evidence="3 4" key="1">
    <citation type="journal article" date="2018" name="PLoS Genet.">
        <title>Population sequencing reveals clonal diversity and ancestral inbreeding in the grapevine cultivar Chardonnay.</title>
        <authorList>
            <person name="Roach M.J."/>
            <person name="Johnson D.L."/>
            <person name="Bohlmann J."/>
            <person name="van Vuuren H.J."/>
            <person name="Jones S.J."/>
            <person name="Pretorius I.S."/>
            <person name="Schmidt S.A."/>
            <person name="Borneman A.R."/>
        </authorList>
    </citation>
    <scope>NUCLEOTIDE SEQUENCE [LARGE SCALE GENOMIC DNA]</scope>
    <source>
        <strain evidence="4">cv. Chardonnay</strain>
        <tissue evidence="3">Leaf</tissue>
    </source>
</reference>
<evidence type="ECO:0000256" key="1">
    <source>
        <dbReference type="ARBA" id="ARBA00038242"/>
    </source>
</evidence>
<dbReference type="InterPro" id="IPR023393">
    <property type="entry name" value="START-like_dom_sf"/>
</dbReference>
<dbReference type="InterPro" id="IPR052006">
    <property type="entry name" value="MLP-like"/>
</dbReference>
<dbReference type="SMART" id="SM01037">
    <property type="entry name" value="Bet_v_1"/>
    <property type="match status" value="1"/>
</dbReference>
<organism evidence="3 4">
    <name type="scientific">Vitis vinifera</name>
    <name type="common">Grape</name>
    <dbReference type="NCBI Taxonomy" id="29760"/>
    <lineage>
        <taxon>Eukaryota</taxon>
        <taxon>Viridiplantae</taxon>
        <taxon>Streptophyta</taxon>
        <taxon>Embryophyta</taxon>
        <taxon>Tracheophyta</taxon>
        <taxon>Spermatophyta</taxon>
        <taxon>Magnoliopsida</taxon>
        <taxon>eudicotyledons</taxon>
        <taxon>Gunneridae</taxon>
        <taxon>Pentapetalae</taxon>
        <taxon>rosids</taxon>
        <taxon>Vitales</taxon>
        <taxon>Vitaceae</taxon>
        <taxon>Viteae</taxon>
        <taxon>Vitis</taxon>
    </lineage>
</organism>
<gene>
    <name evidence="3" type="primary">MLP43_6</name>
    <name evidence="3" type="ORF">CK203_093015</name>
</gene>
<comment type="caution">
    <text evidence="3">The sequence shown here is derived from an EMBL/GenBank/DDBJ whole genome shotgun (WGS) entry which is preliminary data.</text>
</comment>
<protein>
    <submittedName>
        <fullName evidence="3">MLP-like protein 43</fullName>
    </submittedName>
</protein>
<dbReference type="AlphaFoldDB" id="A0A438CLB7"/>
<proteinExistence type="inferred from homology"/>
<dbReference type="KEGG" id="vvi:100245649"/>
<dbReference type="InterPro" id="IPR000916">
    <property type="entry name" value="Bet_v_I/MLP"/>
</dbReference>
<comment type="similarity">
    <text evidence="1">Belongs to the MLP family.</text>
</comment>
<dbReference type="Gramene" id="Vitis01g00506.t01">
    <property type="protein sequence ID" value="Vitis01g00506.t01.CDS"/>
    <property type="gene ID" value="Vitis01g00506"/>
</dbReference>
<dbReference type="PANTHER" id="PTHR31338:SF16">
    <property type="entry name" value="POLYKETIDE CYCLASE_DEHYDRASE AND LIPID TRANSPORT SUPERFAMILY PROTEIN"/>
    <property type="match status" value="1"/>
</dbReference>
<dbReference type="Pfam" id="PF00407">
    <property type="entry name" value="Bet_v_1"/>
    <property type="match status" value="1"/>
</dbReference>
<dbReference type="SUPFAM" id="SSF55961">
    <property type="entry name" value="Bet v1-like"/>
    <property type="match status" value="1"/>
</dbReference>